<dbReference type="AlphaFoldDB" id="A0A6J4IN16"/>
<feature type="non-terminal residue" evidence="1">
    <location>
        <position position="1"/>
    </location>
</feature>
<proteinExistence type="predicted"/>
<organism evidence="1">
    <name type="scientific">uncultured Chloroflexia bacterium</name>
    <dbReference type="NCBI Taxonomy" id="1672391"/>
    <lineage>
        <taxon>Bacteria</taxon>
        <taxon>Bacillati</taxon>
        <taxon>Chloroflexota</taxon>
        <taxon>Chloroflexia</taxon>
        <taxon>environmental samples</taxon>
    </lineage>
</organism>
<gene>
    <name evidence="1" type="ORF">AVDCRST_MAG93-1935</name>
</gene>
<protein>
    <submittedName>
        <fullName evidence="1">Uncharacterized protein</fullName>
    </submittedName>
</protein>
<evidence type="ECO:0000313" key="1">
    <source>
        <dbReference type="EMBL" id="CAA9255261.1"/>
    </source>
</evidence>
<reference evidence="1" key="1">
    <citation type="submission" date="2020-02" db="EMBL/GenBank/DDBJ databases">
        <authorList>
            <person name="Meier V. D."/>
        </authorList>
    </citation>
    <scope>NUCLEOTIDE SEQUENCE</scope>
    <source>
        <strain evidence="1">AVDCRST_MAG93</strain>
    </source>
</reference>
<dbReference type="EMBL" id="CADCTR010000657">
    <property type="protein sequence ID" value="CAA9255261.1"/>
    <property type="molecule type" value="Genomic_DNA"/>
</dbReference>
<sequence>DRRFYRRRYDARKTLEAFSVTLRDETDLNALNDDLVGVVRETVQPAYASLWLRSPTEVGRGGESSG</sequence>
<accession>A0A6J4IN16</accession>
<name>A0A6J4IN16_9CHLR</name>